<reference evidence="5 7" key="1">
    <citation type="submission" date="2015-09" db="EMBL/GenBank/DDBJ databases">
        <authorList>
            <person name="Xu Y."/>
            <person name="Nagy A."/>
            <person name="Liu N.T."/>
            <person name="Nou X."/>
        </authorList>
    </citation>
    <scope>NUCLEOTIDE SEQUENCE [LARGE SCALE GENOMIC DNA]</scope>
    <source>
        <strain evidence="5 7">FC1138</strain>
        <plasmid evidence="7">Plasmid</plasmid>
        <plasmid evidence="5">unnamed</plasmid>
    </source>
</reference>
<evidence type="ECO:0000313" key="7">
    <source>
        <dbReference type="Proteomes" id="UP000077927"/>
    </source>
</evidence>
<dbReference type="InterPro" id="IPR033645">
    <property type="entry name" value="VirB9/CagX/TrbG_C"/>
</dbReference>
<evidence type="ECO:0000256" key="3">
    <source>
        <dbReference type="SAM" id="MobiDB-lite"/>
    </source>
</evidence>
<dbReference type="Proteomes" id="UP000078572">
    <property type="component" value="Plasmid pRI-2"/>
</dbReference>
<evidence type="ECO:0000313" key="6">
    <source>
        <dbReference type="EMBL" id="ANJ76626.1"/>
    </source>
</evidence>
<protein>
    <submittedName>
        <fullName evidence="5">Conjugal transfer family protein</fullName>
    </submittedName>
    <submittedName>
        <fullName evidence="6">Conjugal transfer protein TrbG</fullName>
    </submittedName>
</protein>
<geneLocation type="plasmid" evidence="6">
    <name>pRI-2</name>
</geneLocation>
<proteinExistence type="inferred from homology"/>
<dbReference type="PATRIC" id="fig|190721.6.peg.5820"/>
<dbReference type="EMBL" id="CP012607">
    <property type="protein sequence ID" value="ANH77018.1"/>
    <property type="molecule type" value="Genomic_DNA"/>
</dbReference>
<reference evidence="8" key="3">
    <citation type="submission" date="2016-06" db="EMBL/GenBank/DDBJ databases">
        <authorList>
            <person name="Xu Y."/>
            <person name="Nagy A."/>
            <person name="Yan X."/>
            <person name="Kim S.W."/>
            <person name="Haley B."/>
            <person name="Liu N.T."/>
            <person name="Nou X."/>
        </authorList>
    </citation>
    <scope>NUCLEOTIDE SEQUENCE [LARGE SCALE GENOMIC DNA]</scope>
    <source>
        <strain evidence="8">ATCC 49129</strain>
        <plasmid evidence="8">pri-2</plasmid>
    </source>
</reference>
<feature type="chain" id="PRO_5044554004" evidence="4">
    <location>
        <begin position="24"/>
        <end position="317"/>
    </location>
</feature>
<dbReference type="Proteomes" id="UP000077927">
    <property type="component" value="Plasmid unnamed"/>
</dbReference>
<dbReference type="RefSeq" id="WP_004636230.1">
    <property type="nucleotide sequence ID" value="NZ_CP012607.1"/>
</dbReference>
<dbReference type="Pfam" id="PF03524">
    <property type="entry name" value="CagX"/>
    <property type="match status" value="1"/>
</dbReference>
<keyword evidence="6" id="KW-0614">Plasmid</keyword>
<keyword evidence="2 4" id="KW-0732">Signal</keyword>
<evidence type="ECO:0000256" key="2">
    <source>
        <dbReference type="ARBA" id="ARBA00022729"/>
    </source>
</evidence>
<dbReference type="EMBL" id="CP016025">
    <property type="protein sequence ID" value="ANJ76626.1"/>
    <property type="molecule type" value="Genomic_DNA"/>
</dbReference>
<sequence>MKTLPRAILIIAAMATHAASVYADVPAAAPRPQGEFGRMSKVAPAARAASPCAKSSAFGPFAEQQDPTLATYAYDADYTYPIPMRPNQQTHLVLGDDETLVSFTLGDRNKKLWPTMPSVTKRDLFIVPAAAGQRAAATIITSKRRYELQLCSGDDGPAYQRVSWQYTDTLADGVGASPTAFGFEMAATPGVPGRPEAGGSKTGSPRIDATRMNTNYRIEGNAEFKPVMVFDDGRMTYYQLPHDAKLSAVFILDKDGQGEMARVIPLGNDMYQIQEVVTYGALLKRGKDEVRIFNGKGSGCGFFSCDTKPVKNIDGGA</sequence>
<gene>
    <name evidence="6" type="ORF">A9Y76_28895</name>
    <name evidence="5" type="ORF">ACS15_5865</name>
</gene>
<dbReference type="GeneID" id="61530037"/>
<evidence type="ECO:0000256" key="4">
    <source>
        <dbReference type="SAM" id="SignalP"/>
    </source>
</evidence>
<comment type="similarity">
    <text evidence="1">Belongs to the TrbG/VirB9 family.</text>
</comment>
<feature type="region of interest" description="Disordered" evidence="3">
    <location>
        <begin position="189"/>
        <end position="208"/>
    </location>
</feature>
<geneLocation type="plasmid" evidence="7"/>
<geneLocation type="plasmid" evidence="8">
    <name>pri-2</name>
</geneLocation>
<keyword evidence="8" id="KW-1185">Reference proteome</keyword>
<dbReference type="InterPro" id="IPR010258">
    <property type="entry name" value="Conjugal_tfr_TrbG/VirB9/CagX"/>
</dbReference>
<accession>A0A192A8M4</accession>
<reference evidence="6" key="2">
    <citation type="submission" date="2016-06" db="EMBL/GenBank/DDBJ databases">
        <authorList>
            <person name="Kjaerup R.B."/>
            <person name="Dalgaard T.S."/>
            <person name="Juul-Madsen H.R."/>
        </authorList>
    </citation>
    <scope>NUCLEOTIDE SEQUENCE [LARGE SCALE GENOMIC DNA]</scope>
    <source>
        <strain evidence="6">ATCC 49129</strain>
        <plasmid evidence="6">pRI-2</plasmid>
    </source>
</reference>
<name>A0A192A8M4_9RALS</name>
<dbReference type="InterPro" id="IPR038161">
    <property type="entry name" value="VirB9/CagX/TrbG_C_sf"/>
</dbReference>
<dbReference type="Gene3D" id="2.60.40.2500">
    <property type="match status" value="1"/>
</dbReference>
<feature type="signal peptide" evidence="4">
    <location>
        <begin position="1"/>
        <end position="23"/>
    </location>
</feature>
<dbReference type="AlphaFoldDB" id="A0A192A8M4"/>
<evidence type="ECO:0000313" key="5">
    <source>
        <dbReference type="EMBL" id="ANH77018.1"/>
    </source>
</evidence>
<evidence type="ECO:0000313" key="8">
    <source>
        <dbReference type="Proteomes" id="UP000078572"/>
    </source>
</evidence>
<evidence type="ECO:0000256" key="1">
    <source>
        <dbReference type="ARBA" id="ARBA00006135"/>
    </source>
</evidence>
<geneLocation type="plasmid" evidence="5">
    <name>unnamed</name>
</geneLocation>
<dbReference type="KEGG" id="rin:ACS15_5865"/>
<dbReference type="OrthoDB" id="9773431at2"/>
<organism evidence="6 8">
    <name type="scientific">Ralstonia insidiosa</name>
    <dbReference type="NCBI Taxonomy" id="190721"/>
    <lineage>
        <taxon>Bacteria</taxon>
        <taxon>Pseudomonadati</taxon>
        <taxon>Pseudomonadota</taxon>
        <taxon>Betaproteobacteria</taxon>
        <taxon>Burkholderiales</taxon>
        <taxon>Burkholderiaceae</taxon>
        <taxon>Ralstonia</taxon>
    </lineage>
</organism>
<dbReference type="CDD" id="cd06911">
    <property type="entry name" value="VirB9_CagX_TrbG"/>
    <property type="match status" value="1"/>
</dbReference>